<dbReference type="AlphaFoldDB" id="A0AAD9KFL1"/>
<evidence type="ECO:0000313" key="5">
    <source>
        <dbReference type="Proteomes" id="UP001209878"/>
    </source>
</evidence>
<evidence type="ECO:0000313" key="4">
    <source>
        <dbReference type="EMBL" id="KAK2170237.1"/>
    </source>
</evidence>
<reference evidence="4" key="1">
    <citation type="journal article" date="2023" name="Mol. Biol. Evol.">
        <title>Third-Generation Sequencing Reveals the Adaptive Role of the Epigenome in Three Deep-Sea Polychaetes.</title>
        <authorList>
            <person name="Perez M."/>
            <person name="Aroh O."/>
            <person name="Sun Y."/>
            <person name="Lan Y."/>
            <person name="Juniper S.K."/>
            <person name="Young C.R."/>
            <person name="Angers B."/>
            <person name="Qian P.Y."/>
        </authorList>
    </citation>
    <scope>NUCLEOTIDE SEQUENCE</scope>
    <source>
        <strain evidence="4">R07B-5</strain>
    </source>
</reference>
<dbReference type="EMBL" id="JAODUO010001155">
    <property type="protein sequence ID" value="KAK2170237.1"/>
    <property type="molecule type" value="Genomic_DNA"/>
</dbReference>
<feature type="transmembrane region" description="Helical" evidence="2">
    <location>
        <begin position="705"/>
        <end position="723"/>
    </location>
</feature>
<feature type="transmembrane region" description="Helical" evidence="2">
    <location>
        <begin position="671"/>
        <end position="699"/>
    </location>
</feature>
<keyword evidence="2" id="KW-0472">Membrane</keyword>
<feature type="compositionally biased region" description="Basic and acidic residues" evidence="1">
    <location>
        <begin position="991"/>
        <end position="1012"/>
    </location>
</feature>
<name>A0AAD9KFL1_RIDPI</name>
<proteinExistence type="predicted"/>
<comment type="caution">
    <text evidence="4">The sequence shown here is derived from an EMBL/GenBank/DDBJ whole genome shotgun (WGS) entry which is preliminary data.</text>
</comment>
<gene>
    <name evidence="4" type="ORF">NP493_1156g00013</name>
</gene>
<dbReference type="Proteomes" id="UP001209878">
    <property type="component" value="Unassembled WGS sequence"/>
</dbReference>
<feature type="transmembrane region" description="Helical" evidence="2">
    <location>
        <begin position="855"/>
        <end position="872"/>
    </location>
</feature>
<keyword evidence="3" id="KW-0732">Signal</keyword>
<evidence type="ECO:0000256" key="2">
    <source>
        <dbReference type="SAM" id="Phobius"/>
    </source>
</evidence>
<accession>A0AAD9KFL1</accession>
<keyword evidence="2" id="KW-0812">Transmembrane</keyword>
<evidence type="ECO:0000256" key="3">
    <source>
        <dbReference type="SAM" id="SignalP"/>
    </source>
</evidence>
<feature type="region of interest" description="Disordered" evidence="1">
    <location>
        <begin position="944"/>
        <end position="1026"/>
    </location>
</feature>
<organism evidence="4 5">
    <name type="scientific">Ridgeia piscesae</name>
    <name type="common">Tubeworm</name>
    <dbReference type="NCBI Taxonomy" id="27915"/>
    <lineage>
        <taxon>Eukaryota</taxon>
        <taxon>Metazoa</taxon>
        <taxon>Spiralia</taxon>
        <taxon>Lophotrochozoa</taxon>
        <taxon>Annelida</taxon>
        <taxon>Polychaeta</taxon>
        <taxon>Sedentaria</taxon>
        <taxon>Canalipalpata</taxon>
        <taxon>Sabellida</taxon>
        <taxon>Siboglinidae</taxon>
        <taxon>Ridgeia</taxon>
    </lineage>
</organism>
<feature type="signal peptide" evidence="3">
    <location>
        <begin position="1"/>
        <end position="36"/>
    </location>
</feature>
<feature type="transmembrane region" description="Helical" evidence="2">
    <location>
        <begin position="392"/>
        <end position="416"/>
    </location>
</feature>
<feature type="transmembrane region" description="Helical" evidence="2">
    <location>
        <begin position="884"/>
        <end position="901"/>
    </location>
</feature>
<keyword evidence="2" id="KW-1133">Transmembrane helix</keyword>
<keyword evidence="5" id="KW-1185">Reference proteome</keyword>
<feature type="transmembrane region" description="Helical" evidence="2">
    <location>
        <begin position="581"/>
        <end position="605"/>
    </location>
</feature>
<feature type="transmembrane region" description="Helical" evidence="2">
    <location>
        <begin position="552"/>
        <end position="569"/>
    </location>
</feature>
<sequence>MTPRSPTEDVSTDVRRLSVALVCCCLCLLPSGGVVATTSHGDVTTTSNVTASEENATSRCRVVTTDSGMIQRVVDILERRAKLVEYNFSVKNYTVNPLSTGNTWMYKTHRWSRVGSSHGQTILNLAFNYDVLSLMTLSFGVEQFVVQLQDQPQGCLGKLNETDKVAVVLELVLRDLDADGAVSVVEGDSTVCHQVIVDTDMNFAKFTDRCCYRRLADGETICFTGIPNKWLQILEVLLATLHMAVFVFGPVMIPGWMYTAVLDTVDYVIKLKEPLYKTMCVSRTEGVQTDVRAKHVLDLRSRKNFRRCRKILAELPAGMEIPIKISRFDIRVNYRKLLPENKVPVGMVECITRAVFLCKLRDLEPFRDCCDANLLTGCRSAPTVPWIHVCNYIGRLMLVLLVPIPFYVRLCLYYLFEHPEIIQRHAAARRLGLVLHYNYRLLQYLILTHPSVRVLSVQYLNPTHPSVRVLSVQYLILTHPSVRVLSVQYLNPTHPSVRVLSMQYLTPTHPIFVAAYFIFLSTGLMLVYFSGKDKKTRFQQVVIDAFVDMKELSMLKALGLAISNCLWPFKRYGMFGCLIGIVYWPLIMPISAVVCVVYCLPLVFLTCRIVRHTFGSHTRTSVTEGVQTFAAETLLKTIESRDIIAPPRDCYCSLKVHRHALNLFLSATALFTLYSVMLMLAEVIGFIAEILCFTLMGIIVNASNVLKYGSLIFLVVIYSYDCYNNVNKKYLKLNKDLFSEVKGRLGRDIDDFTSLPSYLQACLMSTLMGSRENRGFKACEASQQADYESTDDISDTVPRGDNTSYYWDINDLILFVDSEDNPRIPKKLFDDVCQIRVAGSPGPVYRSLLQATGKFLMIVCFLVFVFIVVLSFGDTYKISSTNQMLATMAGGFMPFIFSNILKPASPLVETKLVSFKSKLEEIIINFCQPWPMDDFVFDVEREPLSSDSEDDADDDGGGGSSRSSRGNGRCCSCCACHHDKGHHDKGKNGGKKHDDKKKSSDKDKDKDKRNNGDTKPGSNDTKGCKLDNDDVDVDAIRTVLEELELEPAEGREVDILVYVSEADYEWDLEWSTIDENEPTWSPSPPPITVLYGGGGGHVDFNHVGDTIV</sequence>
<protein>
    <submittedName>
        <fullName evidence="4">Uncharacterized protein</fullName>
    </submittedName>
</protein>
<feature type="chain" id="PRO_5042265738" evidence="3">
    <location>
        <begin position="37"/>
        <end position="1108"/>
    </location>
</feature>
<feature type="transmembrane region" description="Helical" evidence="2">
    <location>
        <begin position="511"/>
        <end position="531"/>
    </location>
</feature>
<evidence type="ECO:0000256" key="1">
    <source>
        <dbReference type="SAM" id="MobiDB-lite"/>
    </source>
</evidence>
<feature type="compositionally biased region" description="Acidic residues" evidence="1">
    <location>
        <begin position="947"/>
        <end position="956"/>
    </location>
</feature>